<sequence length="108" mass="11800">MESSNSRYVSTCSDEDLAASAGLKSIEKAKIGGWGSYSVLVRPTQWLLWKLREQDQRNVAWVHDSCVLLVVTLLCRIPRGMVRVADNSPARSAALAKSLGENADGQLP</sequence>
<dbReference type="Proteomes" id="UP000233551">
    <property type="component" value="Unassembled WGS sequence"/>
</dbReference>
<keyword evidence="2" id="KW-1185">Reference proteome</keyword>
<gene>
    <name evidence="1" type="ORF">CRG98_042363</name>
</gene>
<dbReference type="AlphaFoldDB" id="A0A2I0HZV3"/>
<comment type="caution">
    <text evidence="1">The sequence shown here is derived from an EMBL/GenBank/DDBJ whole genome shotgun (WGS) entry which is preliminary data.</text>
</comment>
<proteinExistence type="predicted"/>
<organism evidence="1 2">
    <name type="scientific">Punica granatum</name>
    <name type="common">Pomegranate</name>
    <dbReference type="NCBI Taxonomy" id="22663"/>
    <lineage>
        <taxon>Eukaryota</taxon>
        <taxon>Viridiplantae</taxon>
        <taxon>Streptophyta</taxon>
        <taxon>Embryophyta</taxon>
        <taxon>Tracheophyta</taxon>
        <taxon>Spermatophyta</taxon>
        <taxon>Magnoliopsida</taxon>
        <taxon>eudicotyledons</taxon>
        <taxon>Gunneridae</taxon>
        <taxon>Pentapetalae</taxon>
        <taxon>rosids</taxon>
        <taxon>malvids</taxon>
        <taxon>Myrtales</taxon>
        <taxon>Lythraceae</taxon>
        <taxon>Punica</taxon>
    </lineage>
</organism>
<dbReference type="EMBL" id="PGOL01004506">
    <property type="protein sequence ID" value="PKI37249.1"/>
    <property type="molecule type" value="Genomic_DNA"/>
</dbReference>
<accession>A0A2I0HZV3</accession>
<protein>
    <submittedName>
        <fullName evidence="1">Uncharacterized protein</fullName>
    </submittedName>
</protein>
<reference evidence="1 2" key="1">
    <citation type="submission" date="2017-11" db="EMBL/GenBank/DDBJ databases">
        <title>De-novo sequencing of pomegranate (Punica granatum L.) genome.</title>
        <authorList>
            <person name="Akparov Z."/>
            <person name="Amiraslanov A."/>
            <person name="Hajiyeva S."/>
            <person name="Abbasov M."/>
            <person name="Kaur K."/>
            <person name="Hamwieh A."/>
            <person name="Solovyev V."/>
            <person name="Salamov A."/>
            <person name="Braich B."/>
            <person name="Kosarev P."/>
            <person name="Mahmoud A."/>
            <person name="Hajiyev E."/>
            <person name="Babayeva S."/>
            <person name="Izzatullayeva V."/>
            <person name="Mammadov A."/>
            <person name="Mammadov A."/>
            <person name="Sharifova S."/>
            <person name="Ojaghi J."/>
            <person name="Eynullazada K."/>
            <person name="Bayramov B."/>
            <person name="Abdulazimova A."/>
            <person name="Shahmuradov I."/>
        </authorList>
    </citation>
    <scope>NUCLEOTIDE SEQUENCE [LARGE SCALE GENOMIC DNA]</scope>
    <source>
        <strain evidence="2">cv. AG2017</strain>
        <tissue evidence="1">Leaf</tissue>
    </source>
</reference>
<evidence type="ECO:0000313" key="1">
    <source>
        <dbReference type="EMBL" id="PKI37249.1"/>
    </source>
</evidence>
<name>A0A2I0HZV3_PUNGR</name>
<evidence type="ECO:0000313" key="2">
    <source>
        <dbReference type="Proteomes" id="UP000233551"/>
    </source>
</evidence>